<dbReference type="Proteomes" id="UP000055048">
    <property type="component" value="Unassembled WGS sequence"/>
</dbReference>
<gene>
    <name evidence="1" type="ORF">T05_994</name>
</gene>
<reference evidence="1 2" key="1">
    <citation type="submission" date="2015-01" db="EMBL/GenBank/DDBJ databases">
        <title>Evolution of Trichinella species and genotypes.</title>
        <authorList>
            <person name="Korhonen P.K."/>
            <person name="Edoardo P."/>
            <person name="Giuseppe L.R."/>
            <person name="Gasser R.B."/>
        </authorList>
    </citation>
    <scope>NUCLEOTIDE SEQUENCE [LARGE SCALE GENOMIC DNA]</scope>
    <source>
        <strain evidence="1">ISS417</strain>
    </source>
</reference>
<organism evidence="1 2">
    <name type="scientific">Trichinella murrelli</name>
    <dbReference type="NCBI Taxonomy" id="144512"/>
    <lineage>
        <taxon>Eukaryota</taxon>
        <taxon>Metazoa</taxon>
        <taxon>Ecdysozoa</taxon>
        <taxon>Nematoda</taxon>
        <taxon>Enoplea</taxon>
        <taxon>Dorylaimia</taxon>
        <taxon>Trichinellida</taxon>
        <taxon>Trichinellidae</taxon>
        <taxon>Trichinella</taxon>
    </lineage>
</organism>
<comment type="caution">
    <text evidence="1">The sequence shown here is derived from an EMBL/GenBank/DDBJ whole genome shotgun (WGS) entry which is preliminary data.</text>
</comment>
<evidence type="ECO:0000313" key="1">
    <source>
        <dbReference type="EMBL" id="KRX38848.1"/>
    </source>
</evidence>
<protein>
    <submittedName>
        <fullName evidence="1">Uncharacterized protein</fullName>
    </submittedName>
</protein>
<evidence type="ECO:0000313" key="2">
    <source>
        <dbReference type="Proteomes" id="UP000055048"/>
    </source>
</evidence>
<sequence length="58" mass="6689">MCLMSSSKGIDIWLEIGERLRGFSTKYIPQMGFQSSYSTLKPLSTPEGRYRPFWLALL</sequence>
<accession>A0A0V0TIV9</accession>
<proteinExistence type="predicted"/>
<keyword evidence="2" id="KW-1185">Reference proteome</keyword>
<name>A0A0V0TIV9_9BILA</name>
<dbReference type="EMBL" id="JYDJ01000252">
    <property type="protein sequence ID" value="KRX38848.1"/>
    <property type="molecule type" value="Genomic_DNA"/>
</dbReference>
<dbReference type="AlphaFoldDB" id="A0A0V0TIV9"/>